<dbReference type="RefSeq" id="XP_018982783.1">
    <property type="nucleotide sequence ID" value="XM_019129934.1"/>
</dbReference>
<dbReference type="Proteomes" id="UP000094336">
    <property type="component" value="Unassembled WGS sequence"/>
</dbReference>
<gene>
    <name evidence="1" type="ORF">BABINDRAFT_163470</name>
</gene>
<evidence type="ECO:0000313" key="2">
    <source>
        <dbReference type="Proteomes" id="UP000094336"/>
    </source>
</evidence>
<proteinExistence type="predicted"/>
<dbReference type="AlphaFoldDB" id="A0A1E3QID1"/>
<keyword evidence="2" id="KW-1185">Reference proteome</keyword>
<reference evidence="2" key="1">
    <citation type="submission" date="2016-05" db="EMBL/GenBank/DDBJ databases">
        <title>Comparative genomics of biotechnologically important yeasts.</title>
        <authorList>
            <consortium name="DOE Joint Genome Institute"/>
            <person name="Riley R."/>
            <person name="Haridas S."/>
            <person name="Wolfe K.H."/>
            <person name="Lopes M.R."/>
            <person name="Hittinger C.T."/>
            <person name="Goker M."/>
            <person name="Salamov A."/>
            <person name="Wisecaver J."/>
            <person name="Long T.M."/>
            <person name="Aerts A.L."/>
            <person name="Barry K."/>
            <person name="Choi C."/>
            <person name="Clum A."/>
            <person name="Coughlan A.Y."/>
            <person name="Deshpande S."/>
            <person name="Douglass A.P."/>
            <person name="Hanson S.J."/>
            <person name="Klenk H.-P."/>
            <person name="Labutti K."/>
            <person name="Lapidus A."/>
            <person name="Lindquist E."/>
            <person name="Lipzen A."/>
            <person name="Meier-Kolthoff J.P."/>
            <person name="Ohm R.A."/>
            <person name="Otillar R.P."/>
            <person name="Pangilinan J."/>
            <person name="Peng Y."/>
            <person name="Rokas A."/>
            <person name="Rosa C.A."/>
            <person name="Scheuner C."/>
            <person name="Sibirny A.A."/>
            <person name="Slot J.C."/>
            <person name="Stielow J.B."/>
            <person name="Sun H."/>
            <person name="Kurtzman C.P."/>
            <person name="Blackwell M."/>
            <person name="Grigoriev I.V."/>
            <person name="Jeffries T.W."/>
        </authorList>
    </citation>
    <scope>NUCLEOTIDE SEQUENCE [LARGE SCALE GENOMIC DNA]</scope>
    <source>
        <strain evidence="2">NRRL Y-12698</strain>
    </source>
</reference>
<name>A0A1E3QID1_9ASCO</name>
<sequence length="64" mass="6922">MVDNLSLGENLPRLSVRICVSLRNLFSVGSAVENIRSTSSPIRAFTIGSYVLRFVLEAAYGCGT</sequence>
<evidence type="ECO:0000313" key="1">
    <source>
        <dbReference type="EMBL" id="ODQ77455.1"/>
    </source>
</evidence>
<dbReference type="EMBL" id="KV454440">
    <property type="protein sequence ID" value="ODQ77455.1"/>
    <property type="molecule type" value="Genomic_DNA"/>
</dbReference>
<accession>A0A1E3QID1</accession>
<organism evidence="1 2">
    <name type="scientific">Babjeviella inositovora NRRL Y-12698</name>
    <dbReference type="NCBI Taxonomy" id="984486"/>
    <lineage>
        <taxon>Eukaryota</taxon>
        <taxon>Fungi</taxon>
        <taxon>Dikarya</taxon>
        <taxon>Ascomycota</taxon>
        <taxon>Saccharomycotina</taxon>
        <taxon>Pichiomycetes</taxon>
        <taxon>Serinales incertae sedis</taxon>
        <taxon>Babjeviella</taxon>
    </lineage>
</organism>
<dbReference type="GeneID" id="30147787"/>
<protein>
    <submittedName>
        <fullName evidence="1">Uncharacterized protein</fullName>
    </submittedName>
</protein>